<dbReference type="EMBL" id="KZ772686">
    <property type="protein sequence ID" value="PTQ45580.1"/>
    <property type="molecule type" value="Genomic_DNA"/>
</dbReference>
<accession>A0A2R6XHK1</accession>
<proteinExistence type="predicted"/>
<dbReference type="Gramene" id="Mp1g11170.1">
    <property type="protein sequence ID" value="Mp1g11170.1.cds1"/>
    <property type="gene ID" value="Mp1g11170"/>
</dbReference>
<keyword evidence="2" id="KW-1185">Reference proteome</keyword>
<organism evidence="1 2">
    <name type="scientific">Marchantia polymorpha</name>
    <name type="common">Common liverwort</name>
    <name type="synonym">Marchantia aquatica</name>
    <dbReference type="NCBI Taxonomy" id="3197"/>
    <lineage>
        <taxon>Eukaryota</taxon>
        <taxon>Viridiplantae</taxon>
        <taxon>Streptophyta</taxon>
        <taxon>Embryophyta</taxon>
        <taxon>Marchantiophyta</taxon>
        <taxon>Marchantiopsida</taxon>
        <taxon>Marchantiidae</taxon>
        <taxon>Marchantiales</taxon>
        <taxon>Marchantiaceae</taxon>
        <taxon>Marchantia</taxon>
    </lineage>
</organism>
<reference evidence="2" key="1">
    <citation type="journal article" date="2017" name="Cell">
        <title>Insights into land plant evolution garnered from the Marchantia polymorpha genome.</title>
        <authorList>
            <person name="Bowman J.L."/>
            <person name="Kohchi T."/>
            <person name="Yamato K.T."/>
            <person name="Jenkins J."/>
            <person name="Shu S."/>
            <person name="Ishizaki K."/>
            <person name="Yamaoka S."/>
            <person name="Nishihama R."/>
            <person name="Nakamura Y."/>
            <person name="Berger F."/>
            <person name="Adam C."/>
            <person name="Aki S.S."/>
            <person name="Althoff F."/>
            <person name="Araki T."/>
            <person name="Arteaga-Vazquez M.A."/>
            <person name="Balasubrmanian S."/>
            <person name="Barry K."/>
            <person name="Bauer D."/>
            <person name="Boehm C.R."/>
            <person name="Briginshaw L."/>
            <person name="Caballero-Perez J."/>
            <person name="Catarino B."/>
            <person name="Chen F."/>
            <person name="Chiyoda S."/>
            <person name="Chovatia M."/>
            <person name="Davies K.M."/>
            <person name="Delmans M."/>
            <person name="Demura T."/>
            <person name="Dierschke T."/>
            <person name="Dolan L."/>
            <person name="Dorantes-Acosta A.E."/>
            <person name="Eklund D.M."/>
            <person name="Florent S.N."/>
            <person name="Flores-Sandoval E."/>
            <person name="Fujiyama A."/>
            <person name="Fukuzawa H."/>
            <person name="Galik B."/>
            <person name="Grimanelli D."/>
            <person name="Grimwood J."/>
            <person name="Grossniklaus U."/>
            <person name="Hamada T."/>
            <person name="Haseloff J."/>
            <person name="Hetherington A.J."/>
            <person name="Higo A."/>
            <person name="Hirakawa Y."/>
            <person name="Hundley H.N."/>
            <person name="Ikeda Y."/>
            <person name="Inoue K."/>
            <person name="Inoue S.I."/>
            <person name="Ishida S."/>
            <person name="Jia Q."/>
            <person name="Kakita M."/>
            <person name="Kanazawa T."/>
            <person name="Kawai Y."/>
            <person name="Kawashima T."/>
            <person name="Kennedy M."/>
            <person name="Kinose K."/>
            <person name="Kinoshita T."/>
            <person name="Kohara Y."/>
            <person name="Koide E."/>
            <person name="Komatsu K."/>
            <person name="Kopischke S."/>
            <person name="Kubo M."/>
            <person name="Kyozuka J."/>
            <person name="Lagercrantz U."/>
            <person name="Lin S.S."/>
            <person name="Lindquist E."/>
            <person name="Lipzen A.M."/>
            <person name="Lu C.W."/>
            <person name="De Luna E."/>
            <person name="Martienssen R.A."/>
            <person name="Minamino N."/>
            <person name="Mizutani M."/>
            <person name="Mizutani M."/>
            <person name="Mochizuki N."/>
            <person name="Monte I."/>
            <person name="Mosher R."/>
            <person name="Nagasaki H."/>
            <person name="Nakagami H."/>
            <person name="Naramoto S."/>
            <person name="Nishitani K."/>
            <person name="Ohtani M."/>
            <person name="Okamoto T."/>
            <person name="Okumura M."/>
            <person name="Phillips J."/>
            <person name="Pollak B."/>
            <person name="Reinders A."/>
            <person name="Rovekamp M."/>
            <person name="Sano R."/>
            <person name="Sawa S."/>
            <person name="Schmid M.W."/>
            <person name="Shirakawa M."/>
            <person name="Solano R."/>
            <person name="Spunde A."/>
            <person name="Suetsugu N."/>
            <person name="Sugano S."/>
            <person name="Sugiyama A."/>
            <person name="Sun R."/>
            <person name="Suzuki Y."/>
            <person name="Takenaka M."/>
            <person name="Takezawa D."/>
            <person name="Tomogane H."/>
            <person name="Tsuzuki M."/>
            <person name="Ueda T."/>
            <person name="Umeda M."/>
            <person name="Ward J.M."/>
            <person name="Watanabe Y."/>
            <person name="Yazaki K."/>
            <person name="Yokoyama R."/>
            <person name="Yoshitake Y."/>
            <person name="Yotsui I."/>
            <person name="Zachgo S."/>
            <person name="Schmutz J."/>
        </authorList>
    </citation>
    <scope>NUCLEOTIDE SEQUENCE [LARGE SCALE GENOMIC DNA]</scope>
    <source>
        <strain evidence="2">Tak-1</strain>
    </source>
</reference>
<evidence type="ECO:0000313" key="1">
    <source>
        <dbReference type="EMBL" id="PTQ45580.1"/>
    </source>
</evidence>
<protein>
    <submittedName>
        <fullName evidence="1">Uncharacterized protein</fullName>
    </submittedName>
</protein>
<dbReference type="AlphaFoldDB" id="A0A2R6XHK1"/>
<dbReference type="Proteomes" id="UP000244005">
    <property type="component" value="Unassembled WGS sequence"/>
</dbReference>
<name>A0A2R6XHK1_MARPO</name>
<gene>
    <name evidence="1" type="ORF">MARPO_0014s0110</name>
</gene>
<evidence type="ECO:0000313" key="2">
    <source>
        <dbReference type="Proteomes" id="UP000244005"/>
    </source>
</evidence>
<sequence length="78" mass="8634">MSEFRTACQILVWLGQTPQLLHRHGGSYCRSFIYLSNGARPNVATSPAPLLLPSQGSKVTILSQLSRRIEGRHRTSGQ</sequence>